<evidence type="ECO:0000313" key="2">
    <source>
        <dbReference type="Proteomes" id="UP000079169"/>
    </source>
</evidence>
<keyword evidence="2" id="KW-1185">Reference proteome</keyword>
<proteinExistence type="predicted"/>
<dbReference type="RefSeq" id="XP_017300042.1">
    <property type="nucleotide sequence ID" value="XM_017444553.2"/>
</dbReference>
<dbReference type="PaxDb" id="121845-A0A1S4ED86"/>
<keyword evidence="1" id="KW-0732">Signal</keyword>
<feature type="signal peptide" evidence="1">
    <location>
        <begin position="1"/>
        <end position="24"/>
    </location>
</feature>
<feature type="chain" id="PRO_5010193751" evidence="1">
    <location>
        <begin position="25"/>
        <end position="64"/>
    </location>
</feature>
<accession>A0A1S4ED86</accession>
<protein>
    <submittedName>
        <fullName evidence="3">Uncharacterized protein LOC108252542</fullName>
    </submittedName>
</protein>
<name>A0A1S4ED86_DIACI</name>
<reference evidence="3" key="1">
    <citation type="submission" date="2025-08" db="UniProtKB">
        <authorList>
            <consortium name="RefSeq"/>
        </authorList>
    </citation>
    <scope>IDENTIFICATION</scope>
</reference>
<evidence type="ECO:0000313" key="3">
    <source>
        <dbReference type="RefSeq" id="XP_017300042.1"/>
    </source>
</evidence>
<dbReference type="Proteomes" id="UP000079169">
    <property type="component" value="Unplaced"/>
</dbReference>
<organism evidence="2 3">
    <name type="scientific">Diaphorina citri</name>
    <name type="common">Asian citrus psyllid</name>
    <dbReference type="NCBI Taxonomy" id="121845"/>
    <lineage>
        <taxon>Eukaryota</taxon>
        <taxon>Metazoa</taxon>
        <taxon>Ecdysozoa</taxon>
        <taxon>Arthropoda</taxon>
        <taxon>Hexapoda</taxon>
        <taxon>Insecta</taxon>
        <taxon>Pterygota</taxon>
        <taxon>Neoptera</taxon>
        <taxon>Paraneoptera</taxon>
        <taxon>Hemiptera</taxon>
        <taxon>Sternorrhyncha</taxon>
        <taxon>Psylloidea</taxon>
        <taxon>Psyllidae</taxon>
        <taxon>Diaphorininae</taxon>
        <taxon>Diaphorina</taxon>
    </lineage>
</organism>
<sequence>MKYFTFGFLFFMIIQAFFIAQAAADCWWTGCQKNDWKVVGCQQYGRQEKGVKNCNGGKMYNCCN</sequence>
<evidence type="ECO:0000256" key="1">
    <source>
        <dbReference type="SAM" id="SignalP"/>
    </source>
</evidence>
<dbReference type="AlphaFoldDB" id="A0A1S4ED86"/>
<dbReference type="GeneID" id="108252542"/>
<gene>
    <name evidence="3" type="primary">LOC108252542</name>
</gene>
<dbReference type="KEGG" id="dci:108252542"/>